<dbReference type="AlphaFoldDB" id="A0ABD1ZBI4"/>
<gene>
    <name evidence="1" type="ORF">R1flu_011589</name>
</gene>
<accession>A0ABD1ZBI4</accession>
<protein>
    <submittedName>
        <fullName evidence="1">Uncharacterized protein</fullName>
    </submittedName>
</protein>
<organism evidence="1 2">
    <name type="scientific">Riccia fluitans</name>
    <dbReference type="NCBI Taxonomy" id="41844"/>
    <lineage>
        <taxon>Eukaryota</taxon>
        <taxon>Viridiplantae</taxon>
        <taxon>Streptophyta</taxon>
        <taxon>Embryophyta</taxon>
        <taxon>Marchantiophyta</taxon>
        <taxon>Marchantiopsida</taxon>
        <taxon>Marchantiidae</taxon>
        <taxon>Marchantiales</taxon>
        <taxon>Ricciaceae</taxon>
        <taxon>Riccia</taxon>
    </lineage>
</organism>
<sequence>MASHGDVLTGDFDPSWLTATRGDEFSAADSSSWTQIGGVANMVTLHIQSRHLSAAEPRGATFCGPGDGD</sequence>
<dbReference type="EMBL" id="JBHFFA010000002">
    <property type="protein sequence ID" value="KAL2644002.1"/>
    <property type="molecule type" value="Genomic_DNA"/>
</dbReference>
<name>A0ABD1ZBI4_9MARC</name>
<comment type="caution">
    <text evidence="1">The sequence shown here is derived from an EMBL/GenBank/DDBJ whole genome shotgun (WGS) entry which is preliminary data.</text>
</comment>
<keyword evidence="2" id="KW-1185">Reference proteome</keyword>
<reference evidence="1 2" key="1">
    <citation type="submission" date="2024-09" db="EMBL/GenBank/DDBJ databases">
        <title>Chromosome-scale assembly of Riccia fluitans.</title>
        <authorList>
            <person name="Paukszto L."/>
            <person name="Sawicki J."/>
            <person name="Karawczyk K."/>
            <person name="Piernik-Szablinska J."/>
            <person name="Szczecinska M."/>
            <person name="Mazdziarz M."/>
        </authorList>
    </citation>
    <scope>NUCLEOTIDE SEQUENCE [LARGE SCALE GENOMIC DNA]</scope>
    <source>
        <strain evidence="1">Rf_01</strain>
        <tissue evidence="1">Aerial parts of the thallus</tissue>
    </source>
</reference>
<dbReference type="Proteomes" id="UP001605036">
    <property type="component" value="Unassembled WGS sequence"/>
</dbReference>
<evidence type="ECO:0000313" key="1">
    <source>
        <dbReference type="EMBL" id="KAL2644002.1"/>
    </source>
</evidence>
<evidence type="ECO:0000313" key="2">
    <source>
        <dbReference type="Proteomes" id="UP001605036"/>
    </source>
</evidence>
<proteinExistence type="predicted"/>